<sequence length="292" mass="33027">HPAAASAPSNRCPGHHSGLDLRHGYRWNHDTTAVLFRPTPAGGTESGRNLPLLPTFVFELPVRISPSFLHQIDRAPEVRSTRSRDLRRVKAVEVRGIHHWAIHSFRAIKWRILGLVKIQGRLCRIFGRSLREILRRICYEKGKRVFCARHSPGVGHAQDLARVPMRKLGRVLSCIVEVVTMDCLTLFQETAAPPNRKTKPEVDFNLSQLQKEIQEPDSIEKQPCSKSAYNSEPVKNTMSDQDFFIFIIADIINDVSKPKQQPMQDLSLGLHRLVEPTSCLALLLRAGAICWT</sequence>
<gene>
    <name evidence="1" type="ORF">Prudu_019418</name>
</gene>
<reference evidence="1" key="1">
    <citation type="journal article" date="2019" name="Science">
        <title>Mutation of a bHLH transcription factor allowed almond domestication.</title>
        <authorList>
            <person name="Sanchez-Perez R."/>
            <person name="Pavan S."/>
            <person name="Mazzeo R."/>
            <person name="Moldovan C."/>
            <person name="Aiese Cigliano R."/>
            <person name="Del Cueto J."/>
            <person name="Ricciardi F."/>
            <person name="Lotti C."/>
            <person name="Ricciardi L."/>
            <person name="Dicenta F."/>
            <person name="Lopez-Marques R.L."/>
            <person name="Lindberg Moller B."/>
        </authorList>
    </citation>
    <scope>NUCLEOTIDE SEQUENCE</scope>
</reference>
<protein>
    <submittedName>
        <fullName evidence="1">F-box family protein with DUF295</fullName>
    </submittedName>
</protein>
<evidence type="ECO:0000313" key="1">
    <source>
        <dbReference type="EMBL" id="BBH07469.1"/>
    </source>
</evidence>
<dbReference type="AlphaFoldDB" id="A0A4Y1RT08"/>
<dbReference type="EMBL" id="AP019303">
    <property type="protein sequence ID" value="BBH07469.1"/>
    <property type="molecule type" value="Genomic_DNA"/>
</dbReference>
<name>A0A4Y1RT08_PRUDU</name>
<feature type="non-terminal residue" evidence="1">
    <location>
        <position position="1"/>
    </location>
</feature>
<accession>A0A4Y1RT08</accession>
<organism evidence="1">
    <name type="scientific">Prunus dulcis</name>
    <name type="common">Almond</name>
    <name type="synonym">Amygdalus dulcis</name>
    <dbReference type="NCBI Taxonomy" id="3755"/>
    <lineage>
        <taxon>Eukaryota</taxon>
        <taxon>Viridiplantae</taxon>
        <taxon>Streptophyta</taxon>
        <taxon>Embryophyta</taxon>
        <taxon>Tracheophyta</taxon>
        <taxon>Spermatophyta</taxon>
        <taxon>Magnoliopsida</taxon>
        <taxon>eudicotyledons</taxon>
        <taxon>Gunneridae</taxon>
        <taxon>Pentapetalae</taxon>
        <taxon>rosids</taxon>
        <taxon>fabids</taxon>
        <taxon>Rosales</taxon>
        <taxon>Rosaceae</taxon>
        <taxon>Amygdaloideae</taxon>
        <taxon>Amygdaleae</taxon>
        <taxon>Prunus</taxon>
    </lineage>
</organism>
<proteinExistence type="predicted"/>